<sequence length="170" mass="20217">MGTFWTIQSIEKWQEVKDIGYLTGAYDYVWPEFIEPYQWMVQQMKSRIKDCNQEDAPIWLWTERPDLRRSGHLGKGERGVLLKVDIDDKRVLLSDFQAWHFVLDGTYCNVEAKEDSELNLSSESIQRSWEKIFDLNYLYNHPEWGDCVIQGVTCNVFLHEITLEKEFISR</sequence>
<evidence type="ECO:0000313" key="2">
    <source>
        <dbReference type="Proteomes" id="UP000027822"/>
    </source>
</evidence>
<gene>
    <name evidence="1" type="ORF">BAMA_18290</name>
</gene>
<dbReference type="eggNOG" id="ENOG5032SGW">
    <property type="taxonomic scope" value="Bacteria"/>
</dbReference>
<dbReference type="RefSeq" id="WP_034644132.1">
    <property type="nucleotide sequence ID" value="NZ_CBCSJC010000040.1"/>
</dbReference>
<dbReference type="OrthoDB" id="286252at2"/>
<name>A0A073JPZ9_9BACI</name>
<dbReference type="Proteomes" id="UP000027822">
    <property type="component" value="Unassembled WGS sequence"/>
</dbReference>
<reference evidence="1 2" key="1">
    <citation type="submission" date="2014-06" db="EMBL/GenBank/DDBJ databases">
        <title>Draft genome sequence of Bacillus manliponensis JCM 15802 (MCCC 1A00708).</title>
        <authorList>
            <person name="Lai Q."/>
            <person name="Liu Y."/>
            <person name="Shao Z."/>
        </authorList>
    </citation>
    <scope>NUCLEOTIDE SEQUENCE [LARGE SCALE GENOMIC DNA]</scope>
    <source>
        <strain evidence="1 2">JCM 15802</strain>
    </source>
</reference>
<dbReference type="InterPro" id="IPR024211">
    <property type="entry name" value="DUF3841"/>
</dbReference>
<protein>
    <recommendedName>
        <fullName evidence="3">DUF3841 domain-containing protein</fullName>
    </recommendedName>
</protein>
<comment type="caution">
    <text evidence="1">The sequence shown here is derived from an EMBL/GenBank/DDBJ whole genome shotgun (WGS) entry which is preliminary data.</text>
</comment>
<proteinExistence type="predicted"/>
<evidence type="ECO:0008006" key="3">
    <source>
        <dbReference type="Google" id="ProtNLM"/>
    </source>
</evidence>
<dbReference type="AlphaFoldDB" id="A0A073JPZ9"/>
<organism evidence="1 2">
    <name type="scientific">Bacillus manliponensis</name>
    <dbReference type="NCBI Taxonomy" id="574376"/>
    <lineage>
        <taxon>Bacteria</taxon>
        <taxon>Bacillati</taxon>
        <taxon>Bacillota</taxon>
        <taxon>Bacilli</taxon>
        <taxon>Bacillales</taxon>
        <taxon>Bacillaceae</taxon>
        <taxon>Bacillus</taxon>
        <taxon>Bacillus cereus group</taxon>
    </lineage>
</organism>
<dbReference type="Pfam" id="PF12952">
    <property type="entry name" value="DUF3841"/>
    <property type="match status" value="1"/>
</dbReference>
<evidence type="ECO:0000313" key="1">
    <source>
        <dbReference type="EMBL" id="KEK17159.1"/>
    </source>
</evidence>
<accession>A0A073JPZ9</accession>
<dbReference type="EMBL" id="JOTN01000042">
    <property type="protein sequence ID" value="KEK17159.1"/>
    <property type="molecule type" value="Genomic_DNA"/>
</dbReference>
<keyword evidence="2" id="KW-1185">Reference proteome</keyword>